<keyword evidence="2" id="KW-1185">Reference proteome</keyword>
<name>A0ABW3SSZ2_9BACT</name>
<dbReference type="EMBL" id="JBHTLD010000203">
    <property type="protein sequence ID" value="MFD1188023.1"/>
    <property type="molecule type" value="Genomic_DNA"/>
</dbReference>
<reference evidence="2" key="1">
    <citation type="journal article" date="2019" name="Int. J. Syst. Evol. Microbiol.">
        <title>The Global Catalogue of Microorganisms (GCM) 10K type strain sequencing project: providing services to taxonomists for standard genome sequencing and annotation.</title>
        <authorList>
            <consortium name="The Broad Institute Genomics Platform"/>
            <consortium name="The Broad Institute Genome Sequencing Center for Infectious Disease"/>
            <person name="Wu L."/>
            <person name="Ma J."/>
        </authorList>
    </citation>
    <scope>NUCLEOTIDE SEQUENCE [LARGE SCALE GENOMIC DNA]</scope>
    <source>
        <strain evidence="2">JCM 31319</strain>
    </source>
</reference>
<protein>
    <submittedName>
        <fullName evidence="1">Carboxypeptidase-like regulatory domain-containing protein</fullName>
    </submittedName>
</protein>
<proteinExistence type="predicted"/>
<dbReference type="RefSeq" id="WP_377530817.1">
    <property type="nucleotide sequence ID" value="NZ_JBHTLD010000203.1"/>
</dbReference>
<evidence type="ECO:0000313" key="2">
    <source>
        <dbReference type="Proteomes" id="UP001597094"/>
    </source>
</evidence>
<dbReference type="Gene3D" id="2.60.40.1120">
    <property type="entry name" value="Carboxypeptidase-like, regulatory domain"/>
    <property type="match status" value="1"/>
</dbReference>
<dbReference type="Pfam" id="PF13715">
    <property type="entry name" value="CarbopepD_reg_2"/>
    <property type="match status" value="1"/>
</dbReference>
<gene>
    <name evidence="1" type="ORF">ACFQ2O_17555</name>
</gene>
<evidence type="ECO:0000313" key="1">
    <source>
        <dbReference type="EMBL" id="MFD1188023.1"/>
    </source>
</evidence>
<dbReference type="InterPro" id="IPR008969">
    <property type="entry name" value="CarboxyPept-like_regulatory"/>
</dbReference>
<comment type="caution">
    <text evidence="1">The sequence shown here is derived from an EMBL/GenBank/DDBJ whole genome shotgun (WGS) entry which is preliminary data.</text>
</comment>
<sequence>MLLLPCTSVVAQINGWVVGTVVQSETNTPVSGASVINIKRQKATISDEKGMFLIQAADQDSILIRALGYAPKIINADLSVTTSQKLKVILEVDAVLLKEVEVIALPSLRDLKNRPYANPSNVKNPAYIPLPEPEPTLPTPSVSGPIGALYNMFSNEGKQIRQLQKHNAHQRQLEQQEEEAQYNKFFKDSVEVQ</sequence>
<organism evidence="1 2">
    <name type="scientific">Pontibacter rugosus</name>
    <dbReference type="NCBI Taxonomy" id="1745966"/>
    <lineage>
        <taxon>Bacteria</taxon>
        <taxon>Pseudomonadati</taxon>
        <taxon>Bacteroidota</taxon>
        <taxon>Cytophagia</taxon>
        <taxon>Cytophagales</taxon>
        <taxon>Hymenobacteraceae</taxon>
        <taxon>Pontibacter</taxon>
    </lineage>
</organism>
<dbReference type="SUPFAM" id="SSF49464">
    <property type="entry name" value="Carboxypeptidase regulatory domain-like"/>
    <property type="match status" value="1"/>
</dbReference>
<dbReference type="Proteomes" id="UP001597094">
    <property type="component" value="Unassembled WGS sequence"/>
</dbReference>
<accession>A0ABW3SSZ2</accession>